<keyword evidence="2" id="KW-1185">Reference proteome</keyword>
<organism evidence="1 2">
    <name type="scientific">Onchocerca ochengi</name>
    <name type="common">Filarial nematode worm</name>
    <dbReference type="NCBI Taxonomy" id="42157"/>
    <lineage>
        <taxon>Eukaryota</taxon>
        <taxon>Metazoa</taxon>
        <taxon>Ecdysozoa</taxon>
        <taxon>Nematoda</taxon>
        <taxon>Chromadorea</taxon>
        <taxon>Rhabditida</taxon>
        <taxon>Spirurina</taxon>
        <taxon>Spiruromorpha</taxon>
        <taxon>Filarioidea</taxon>
        <taxon>Onchocercidae</taxon>
        <taxon>Onchocerca</taxon>
    </lineage>
</organism>
<gene>
    <name evidence="1" type="ORF">NOO_LOCUS12788</name>
</gene>
<proteinExistence type="predicted"/>
<dbReference type="AlphaFoldDB" id="A0A3P7MYG8"/>
<dbReference type="Proteomes" id="UP000271087">
    <property type="component" value="Unassembled WGS sequence"/>
</dbReference>
<dbReference type="OrthoDB" id="5919013at2759"/>
<reference evidence="1 2" key="1">
    <citation type="submission" date="2018-08" db="EMBL/GenBank/DDBJ databases">
        <authorList>
            <person name="Laetsch R D."/>
            <person name="Stevens L."/>
            <person name="Kumar S."/>
            <person name="Blaxter L. M."/>
        </authorList>
    </citation>
    <scope>NUCLEOTIDE SEQUENCE [LARGE SCALE GENOMIC DNA]</scope>
</reference>
<feature type="non-terminal residue" evidence="1">
    <location>
        <position position="1"/>
    </location>
</feature>
<evidence type="ECO:0000313" key="1">
    <source>
        <dbReference type="EMBL" id="VDN00026.1"/>
    </source>
</evidence>
<protein>
    <submittedName>
        <fullName evidence="1">Uncharacterized protein</fullName>
    </submittedName>
</protein>
<sequence>VVSFAIGQPAPYFMATATVARPPPPPPPPPPSAPAILRFPIPPINQTALALRDALGMVPPGYSANITHINCK</sequence>
<evidence type="ECO:0000313" key="2">
    <source>
        <dbReference type="Proteomes" id="UP000271087"/>
    </source>
</evidence>
<dbReference type="EMBL" id="UYRW01012030">
    <property type="protein sequence ID" value="VDN00026.1"/>
    <property type="molecule type" value="Genomic_DNA"/>
</dbReference>
<name>A0A3P7MYG8_ONCOC</name>
<accession>A0A3P7MYG8</accession>